<dbReference type="PROSITE" id="PS00687">
    <property type="entry name" value="ALDEHYDE_DEHYDR_GLU"/>
    <property type="match status" value="1"/>
</dbReference>
<comment type="similarity">
    <text evidence="3">Belongs to the aldehyde dehydrogenase family.</text>
</comment>
<keyword evidence="1 3" id="KW-0560">Oxidoreductase</keyword>
<evidence type="ECO:0000259" key="4">
    <source>
        <dbReference type="Pfam" id="PF00171"/>
    </source>
</evidence>
<dbReference type="InterPro" id="IPR016161">
    <property type="entry name" value="Ald_DH/histidinol_DH"/>
</dbReference>
<feature type="domain" description="Aldehyde dehydrogenase" evidence="4">
    <location>
        <begin position="18"/>
        <end position="479"/>
    </location>
</feature>
<keyword evidence="6" id="KW-1185">Reference proteome</keyword>
<dbReference type="RefSeq" id="WP_255973816.1">
    <property type="nucleotide sequence ID" value="NZ_JANFQF010000028.1"/>
</dbReference>
<name>A0ABT1QKL3_9NOCA</name>
<protein>
    <submittedName>
        <fullName evidence="5">Aldehyde dehydrogenase family protein</fullName>
    </submittedName>
</protein>
<dbReference type="Proteomes" id="UP001524501">
    <property type="component" value="Unassembled WGS sequence"/>
</dbReference>
<dbReference type="Gene3D" id="3.40.309.10">
    <property type="entry name" value="Aldehyde Dehydrogenase, Chain A, domain 2"/>
    <property type="match status" value="1"/>
</dbReference>
<accession>A0ABT1QKL3</accession>
<dbReference type="InterPro" id="IPR029510">
    <property type="entry name" value="Ald_DH_CS_GLU"/>
</dbReference>
<reference evidence="5 6" key="1">
    <citation type="submission" date="2022-07" db="EMBL/GenBank/DDBJ databases">
        <title>Degradation activity of malathion, p-nitrophenol and potential low-temperature adaptation strategy of Rhodococcus sp. FXJ9.536.</title>
        <authorList>
            <person name="Huang J."/>
            <person name="Huang Y."/>
        </authorList>
    </citation>
    <scope>NUCLEOTIDE SEQUENCE [LARGE SCALE GENOMIC DNA]</scope>
    <source>
        <strain evidence="5 6">FXJ9.536</strain>
    </source>
</reference>
<dbReference type="Gene3D" id="3.40.605.10">
    <property type="entry name" value="Aldehyde Dehydrogenase, Chain A, domain 1"/>
    <property type="match status" value="1"/>
</dbReference>
<dbReference type="InterPro" id="IPR016162">
    <property type="entry name" value="Ald_DH_N"/>
</dbReference>
<dbReference type="Pfam" id="PF00171">
    <property type="entry name" value="Aldedh"/>
    <property type="match status" value="1"/>
</dbReference>
<dbReference type="EMBL" id="JANFQF010000028">
    <property type="protein sequence ID" value="MCQ4122325.1"/>
    <property type="molecule type" value="Genomic_DNA"/>
</dbReference>
<evidence type="ECO:0000256" key="2">
    <source>
        <dbReference type="PROSITE-ProRule" id="PRU10007"/>
    </source>
</evidence>
<feature type="active site" evidence="2">
    <location>
        <position position="252"/>
    </location>
</feature>
<gene>
    <name evidence="5" type="ORF">NOF53_24745</name>
</gene>
<comment type="caution">
    <text evidence="5">The sequence shown here is derived from an EMBL/GenBank/DDBJ whole genome shotgun (WGS) entry which is preliminary data.</text>
</comment>
<proteinExistence type="inferred from homology"/>
<evidence type="ECO:0000256" key="1">
    <source>
        <dbReference type="ARBA" id="ARBA00023002"/>
    </source>
</evidence>
<evidence type="ECO:0000256" key="3">
    <source>
        <dbReference type="RuleBase" id="RU003345"/>
    </source>
</evidence>
<evidence type="ECO:0000313" key="5">
    <source>
        <dbReference type="EMBL" id="MCQ4122325.1"/>
    </source>
</evidence>
<evidence type="ECO:0000313" key="6">
    <source>
        <dbReference type="Proteomes" id="UP001524501"/>
    </source>
</evidence>
<dbReference type="InterPro" id="IPR015590">
    <property type="entry name" value="Aldehyde_DH_dom"/>
</dbReference>
<sequence>MTAIEKNGAALHWIDGEWVDSPEHGTSVNPATGIEIGTYAIGGAAETEHAIDIAERVFKTTSWRFDRPLRARVLNAMAARFEARADELATLLSQENGKILRDAQFEVGMAAPVLRFNAALALTDTGRSSQVQAGRLGLMVRDAAGVAGVIAPWNAPVALALRSIAPALAAGTTTVVSLPVQTAQTNALIAEIIATTPELPKGVVNIINGGFATGDTIVRSSRVPVISFTGSTKTGKAIMSNASANLKRVGLELGGKAPMIIFDDADLDVAIPKVVAALTVFAGQFCMTGSRLLVQSGVAEKVREALASRLEEIKVGPGLDPASEMGPIIDKKNVERIDGLVEDAIATGAEVIVRGGPITDGPLAAGSFYRPTLLAVTDPNLPIVQSEVFGPVLCMETFETEAEAVALANNSEYGLSASVFSRDIDLPLRVALQLESGTVWINDWAALQDQFEEGGYKASGQGRMRGFAVIDDFIEFKHIAFTPGLPS</sequence>
<dbReference type="SUPFAM" id="SSF53720">
    <property type="entry name" value="ALDH-like"/>
    <property type="match status" value="1"/>
</dbReference>
<dbReference type="PANTHER" id="PTHR11699">
    <property type="entry name" value="ALDEHYDE DEHYDROGENASE-RELATED"/>
    <property type="match status" value="1"/>
</dbReference>
<organism evidence="5 6">
    <name type="scientific">Rhodococcus tibetensis</name>
    <dbReference type="NCBI Taxonomy" id="2965064"/>
    <lineage>
        <taxon>Bacteria</taxon>
        <taxon>Bacillati</taxon>
        <taxon>Actinomycetota</taxon>
        <taxon>Actinomycetes</taxon>
        <taxon>Mycobacteriales</taxon>
        <taxon>Nocardiaceae</taxon>
        <taxon>Rhodococcus</taxon>
    </lineage>
</organism>
<dbReference type="InterPro" id="IPR016163">
    <property type="entry name" value="Ald_DH_C"/>
</dbReference>